<comment type="cofactor">
    <cofactor evidence="8">
        <name>Mg(2+)</name>
        <dbReference type="ChEBI" id="CHEBI:18420"/>
    </cofactor>
</comment>
<dbReference type="GO" id="GO:0008897">
    <property type="term" value="F:holo-[acyl-carrier-protein] synthase activity"/>
    <property type="evidence" value="ECO:0007669"/>
    <property type="project" value="UniProtKB-UniRule"/>
</dbReference>
<comment type="function">
    <text evidence="8">Transfers the 4'-phosphopantetheine moiety from coenzyme A to a Ser of acyl-carrier-protein.</text>
</comment>
<dbReference type="NCBIfam" id="TIGR00516">
    <property type="entry name" value="acpS"/>
    <property type="match status" value="1"/>
</dbReference>
<evidence type="ECO:0000313" key="10">
    <source>
        <dbReference type="EMBL" id="AEP34913.1"/>
    </source>
</evidence>
<dbReference type="KEGG" id="cra:CTO_0106"/>
<dbReference type="InterPro" id="IPR004568">
    <property type="entry name" value="Ppantetheine-prot_Trfase_dom"/>
</dbReference>
<keyword evidence="7 8" id="KW-0275">Fatty acid biosynthesis</keyword>
<evidence type="ECO:0000259" key="9">
    <source>
        <dbReference type="Pfam" id="PF01648"/>
    </source>
</evidence>
<keyword evidence="4 8" id="KW-0276">Fatty acid metabolism</keyword>
<sequence>MHGSFRCRKIFRKLSIMFGVGIDIIEIDRIRKSYQTYGDRFLKKIFTEGERVYCFSKSNPYASLAARFAAKEAVAKALGTGIGKLLKWKEIEMCRDSRQPQVVVPEALLCSLGVKRVLLSVSHSREYATAVAIAE</sequence>
<keyword evidence="5 8" id="KW-0460">Magnesium</keyword>
<dbReference type="HAMAP" id="MF_00101">
    <property type="entry name" value="AcpS"/>
    <property type="match status" value="1"/>
</dbReference>
<evidence type="ECO:0000256" key="3">
    <source>
        <dbReference type="ARBA" id="ARBA00022723"/>
    </source>
</evidence>
<keyword evidence="1 8" id="KW-0444">Lipid biosynthesis</keyword>
<feature type="binding site" evidence="8">
    <location>
        <position position="72"/>
    </location>
    <ligand>
        <name>Mg(2+)</name>
        <dbReference type="ChEBI" id="CHEBI:18420"/>
    </ligand>
</feature>
<dbReference type="GO" id="GO:0005737">
    <property type="term" value="C:cytoplasm"/>
    <property type="evidence" value="ECO:0007669"/>
    <property type="project" value="UniProtKB-SubCell"/>
</dbReference>
<evidence type="ECO:0000256" key="8">
    <source>
        <dbReference type="HAMAP-Rule" id="MF_00101"/>
    </source>
</evidence>
<gene>
    <name evidence="8" type="primary">acpS</name>
    <name evidence="10" type="ordered locus">CTO_0106</name>
</gene>
<evidence type="ECO:0000256" key="4">
    <source>
        <dbReference type="ARBA" id="ARBA00022832"/>
    </source>
</evidence>
<dbReference type="GO" id="GO:0000287">
    <property type="term" value="F:magnesium ion binding"/>
    <property type="evidence" value="ECO:0007669"/>
    <property type="project" value="UniProtKB-UniRule"/>
</dbReference>
<feature type="binding site" evidence="8">
    <location>
        <position position="23"/>
    </location>
    <ligand>
        <name>Mg(2+)</name>
        <dbReference type="ChEBI" id="CHEBI:18420"/>
    </ligand>
</feature>
<comment type="similarity">
    <text evidence="8">Belongs to the P-Pant transferase superfamily. AcpS family.</text>
</comment>
<dbReference type="Pfam" id="PF01648">
    <property type="entry name" value="ACPS"/>
    <property type="match status" value="1"/>
</dbReference>
<reference evidence="10 11" key="1">
    <citation type="journal article" date="2011" name="J. Exp. Med.">
        <title>A live-attenuated chlamydial vaccine protects against trachoma in nonhuman primates.</title>
        <authorList>
            <person name="Kari L."/>
            <person name="Whitmire W.M."/>
            <person name="Olivares-Zavaleta N."/>
            <person name="Goheen M.M."/>
            <person name="Taylor L.D."/>
            <person name="Carlson J.H."/>
            <person name="Sturdevant G.L."/>
            <person name="Lu C."/>
            <person name="Bakios L.E."/>
            <person name="Randall L.B."/>
            <person name="Parnell M.J."/>
            <person name="Zhong G."/>
            <person name="Caldwell H.D."/>
        </authorList>
    </citation>
    <scope>NUCLEOTIDE SEQUENCE [LARGE SCALE GENOMIC DNA]</scope>
    <source>
        <strain evidence="10 11">A2497</strain>
    </source>
</reference>
<dbReference type="EC" id="2.7.8.7" evidence="8"/>
<keyword evidence="8" id="KW-0963">Cytoplasm</keyword>
<dbReference type="EMBL" id="CP002401">
    <property type="protein sequence ID" value="AEP34913.1"/>
    <property type="molecule type" value="Genomic_DNA"/>
</dbReference>
<dbReference type="InterPro" id="IPR002582">
    <property type="entry name" value="ACPS"/>
</dbReference>
<name>G4NM73_CHLT4</name>
<evidence type="ECO:0000256" key="2">
    <source>
        <dbReference type="ARBA" id="ARBA00022679"/>
    </source>
</evidence>
<dbReference type="Proteomes" id="UP000009287">
    <property type="component" value="Chromosome"/>
</dbReference>
<dbReference type="PATRIC" id="fig|580047.4.peg.111"/>
<keyword evidence="3 8" id="KW-0479">Metal-binding</keyword>
<dbReference type="InterPro" id="IPR008278">
    <property type="entry name" value="4-PPantetheinyl_Trfase_dom"/>
</dbReference>
<keyword evidence="6 8" id="KW-0443">Lipid metabolism</keyword>
<evidence type="ECO:0000256" key="1">
    <source>
        <dbReference type="ARBA" id="ARBA00022516"/>
    </source>
</evidence>
<comment type="subcellular location">
    <subcellularLocation>
        <location evidence="8">Cytoplasm</location>
    </subcellularLocation>
</comment>
<dbReference type="SUPFAM" id="SSF56214">
    <property type="entry name" value="4'-phosphopantetheinyl transferase"/>
    <property type="match status" value="1"/>
</dbReference>
<dbReference type="InterPro" id="IPR037143">
    <property type="entry name" value="4-PPantetheinyl_Trfase_dom_sf"/>
</dbReference>
<keyword evidence="2 8" id="KW-0808">Transferase</keyword>
<evidence type="ECO:0000256" key="7">
    <source>
        <dbReference type="ARBA" id="ARBA00023160"/>
    </source>
</evidence>
<dbReference type="Gene3D" id="3.90.470.20">
    <property type="entry name" value="4'-phosphopantetheinyl transferase domain"/>
    <property type="match status" value="1"/>
</dbReference>
<comment type="catalytic activity">
    <reaction evidence="8">
        <text>apo-[ACP] + CoA = holo-[ACP] + adenosine 3',5'-bisphosphate + H(+)</text>
        <dbReference type="Rhea" id="RHEA:12068"/>
        <dbReference type="Rhea" id="RHEA-COMP:9685"/>
        <dbReference type="Rhea" id="RHEA-COMP:9690"/>
        <dbReference type="ChEBI" id="CHEBI:15378"/>
        <dbReference type="ChEBI" id="CHEBI:29999"/>
        <dbReference type="ChEBI" id="CHEBI:57287"/>
        <dbReference type="ChEBI" id="CHEBI:58343"/>
        <dbReference type="ChEBI" id="CHEBI:64479"/>
        <dbReference type="EC" id="2.7.8.7"/>
    </reaction>
</comment>
<dbReference type="AlphaFoldDB" id="G4NM73"/>
<organism evidence="10 11">
    <name type="scientific">Chlamydia trachomatis serovar A (strain A2497)</name>
    <dbReference type="NCBI Taxonomy" id="580047"/>
    <lineage>
        <taxon>Bacteria</taxon>
        <taxon>Pseudomonadati</taxon>
        <taxon>Chlamydiota</taxon>
        <taxon>Chlamydiia</taxon>
        <taxon>Chlamydiales</taxon>
        <taxon>Chlamydiaceae</taxon>
        <taxon>Chlamydia/Chlamydophila group</taxon>
        <taxon>Chlamydia</taxon>
    </lineage>
</organism>
<feature type="domain" description="4'-phosphopantetheinyl transferase" evidence="9">
    <location>
        <begin position="19"/>
        <end position="132"/>
    </location>
</feature>
<protein>
    <recommendedName>
        <fullName evidence="8">Holo-[acyl-carrier-protein] synthase</fullName>
        <shortName evidence="8">Holo-ACP synthase</shortName>
        <ecNumber evidence="8">2.7.8.7</ecNumber>
    </recommendedName>
    <alternativeName>
        <fullName evidence="8">4'-phosphopantetheinyl transferase AcpS</fullName>
    </alternativeName>
</protein>
<evidence type="ECO:0000256" key="5">
    <source>
        <dbReference type="ARBA" id="ARBA00022842"/>
    </source>
</evidence>
<evidence type="ECO:0000256" key="6">
    <source>
        <dbReference type="ARBA" id="ARBA00023098"/>
    </source>
</evidence>
<proteinExistence type="inferred from homology"/>
<dbReference type="NCBIfam" id="TIGR00556">
    <property type="entry name" value="pantethn_trn"/>
    <property type="match status" value="1"/>
</dbReference>
<accession>G4NM73</accession>
<dbReference type="GO" id="GO:0006633">
    <property type="term" value="P:fatty acid biosynthetic process"/>
    <property type="evidence" value="ECO:0007669"/>
    <property type="project" value="UniProtKB-UniRule"/>
</dbReference>
<evidence type="ECO:0000313" key="11">
    <source>
        <dbReference type="Proteomes" id="UP000009287"/>
    </source>
</evidence>